<accession>A0A914AY13</accession>
<dbReference type="OMA" id="ARCASEC"/>
<feature type="compositionally biased region" description="Basic and acidic residues" evidence="9">
    <location>
        <begin position="986"/>
        <end position="997"/>
    </location>
</feature>
<evidence type="ECO:0000256" key="9">
    <source>
        <dbReference type="SAM" id="MobiDB-lite"/>
    </source>
</evidence>
<name>A0A914AY13_PATMI</name>
<dbReference type="PANTHER" id="PTHR19134">
    <property type="entry name" value="RECEPTOR-TYPE TYROSINE-PROTEIN PHOSPHATASE"/>
    <property type="match status" value="1"/>
</dbReference>
<evidence type="ECO:0000259" key="11">
    <source>
        <dbReference type="PROSITE" id="PS50055"/>
    </source>
</evidence>
<dbReference type="InterPro" id="IPR016130">
    <property type="entry name" value="Tyr_Pase_AS"/>
</dbReference>
<keyword evidence="15" id="KW-1185">Reference proteome</keyword>
<sequence length="1013" mass="112243">MAGSQTVDVNVITNAPMIPQRSCTVPITITAFEITCVTNDPVVDTPGSDVSVPISLPTIPAGVTDVTFNFRDPENNSLKPLTSSTQYQATIPMSGSTTVNIPVFAYRPSSQQLACTIPITLRGLPYLSQKPSVTVSSTSATISWQAWGSNAMDRGDGPVIAYKVYYSLASSVSWTVAETVSVTNSSQALYSSTVQPLNRNTEYMFSVAAVLQEQGGEGPMSPVTINVTSNEPEPTTLSPTTTASTIAESGSPVEPSRSTRASSTVAPNPTPASDSIVTIVVVAVLAILVIVVLILVVLLVRHYRRRRSREVSVDGLKGKFGSSDHLSSLEAIDNPVSIPLEDVNSNGDVSPEPTATTTTPTTIDKARPKSGTSLISMLDSSSAFAGLPLYPPPERELKKDPIPLKEFVAYMRRAMQGPQLGEEWSSFPGIEAICSCDVSQLPDNKLKNRYRNIPAYDHCRVILDHDEDDENLGYINACYIKGYKNDKAYIATQGPNQATSHDFWKMAWQENVRIIVNGTNLVEDGKNKCAKYWPDVGKAETLGGILISAVSEETRGEYTVRKMTISKVGDKESSPRKITQFHYTNWPDKDVPKDVTPVLKFVKEFSEATPKDAGPYLIHCSAGVGRTGVIIGIHASLQRARAEKTLDVYNFVADMRDHRVSIVQTPVQYTFIHLALLEALFSDDTAVPAALLGKRVTELKKKKKLAEEFEQLNTITPIPSREKCRKSMAHTNQSKNRFPHTLTLEGCRPFLMTPREDGMEYNYINASSVDGFKQSDFAVVTQAPLPNTVLDLWRLVYDYQISSIIMLNAPDPDDTSCPQYWPDKGSDEYGPFTVTTTNTADLEGYRIKQMKLEHRRQKRSHYFKHYQVTDWPLGQEVPKSPSALLRLIQTVDKHKPKDKRSASLVHCIDGLNRSGVFCVLKNSLDRLHEEDVVDILQTTKVLRLNRPNLLNSLDMYRFCYEAMLAYVNNPEEFKAEAIPEPVYENTPRDMEKDKPKESIYQNLEPKSSETPET</sequence>
<feature type="compositionally biased region" description="Polar residues" evidence="9">
    <location>
        <begin position="256"/>
        <end position="269"/>
    </location>
</feature>
<dbReference type="GO" id="GO:0004725">
    <property type="term" value="F:protein tyrosine phosphatase activity"/>
    <property type="evidence" value="ECO:0007669"/>
    <property type="project" value="UniProtKB-EC"/>
</dbReference>
<evidence type="ECO:0000259" key="12">
    <source>
        <dbReference type="PROSITE" id="PS50056"/>
    </source>
</evidence>
<dbReference type="GeneID" id="119737970"/>
<reference evidence="14" key="1">
    <citation type="submission" date="2022-11" db="UniProtKB">
        <authorList>
            <consortium name="EnsemblMetazoa"/>
        </authorList>
    </citation>
    <scope>IDENTIFICATION</scope>
</reference>
<keyword evidence="7 10" id="KW-0472">Membrane</keyword>
<dbReference type="PRINTS" id="PR00700">
    <property type="entry name" value="PRTYPHPHTASE"/>
</dbReference>
<feature type="region of interest" description="Disordered" evidence="9">
    <location>
        <begin position="229"/>
        <end position="269"/>
    </location>
</feature>
<dbReference type="Proteomes" id="UP000887568">
    <property type="component" value="Unplaced"/>
</dbReference>
<dbReference type="InterPro" id="IPR003961">
    <property type="entry name" value="FN3_dom"/>
</dbReference>
<evidence type="ECO:0000256" key="1">
    <source>
        <dbReference type="ARBA" id="ARBA00004167"/>
    </source>
</evidence>
<feature type="domain" description="Fibronectin type-III" evidence="13">
    <location>
        <begin position="125"/>
        <end position="232"/>
    </location>
</feature>
<dbReference type="InterPro" id="IPR003595">
    <property type="entry name" value="Tyr_Pase_cat"/>
</dbReference>
<feature type="region of interest" description="Disordered" evidence="9">
    <location>
        <begin position="343"/>
        <end position="368"/>
    </location>
</feature>
<comment type="similarity">
    <text evidence="2">Belongs to the protein-tyrosine phosphatase family.</text>
</comment>
<evidence type="ECO:0000313" key="14">
    <source>
        <dbReference type="EnsemblMetazoa" id="XP_038068578.1"/>
    </source>
</evidence>
<evidence type="ECO:0000256" key="2">
    <source>
        <dbReference type="ARBA" id="ARBA00009580"/>
    </source>
</evidence>
<dbReference type="PROSITE" id="PS50055">
    <property type="entry name" value="TYR_PHOSPHATASE_PTP"/>
    <property type="match status" value="2"/>
</dbReference>
<dbReference type="FunFam" id="3.90.190.10:FF:000102">
    <property type="entry name" value="Receptor-type tyrosine-protein phosphatase"/>
    <property type="match status" value="2"/>
</dbReference>
<evidence type="ECO:0000256" key="6">
    <source>
        <dbReference type="ARBA" id="ARBA00022912"/>
    </source>
</evidence>
<dbReference type="GO" id="GO:0016020">
    <property type="term" value="C:membrane"/>
    <property type="evidence" value="ECO:0007669"/>
    <property type="project" value="UniProtKB-SubCell"/>
</dbReference>
<dbReference type="InterPro" id="IPR000242">
    <property type="entry name" value="PTP_cat"/>
</dbReference>
<dbReference type="Pfam" id="PF00102">
    <property type="entry name" value="Y_phosphatase"/>
    <property type="match status" value="2"/>
</dbReference>
<keyword evidence="4" id="KW-0732">Signal</keyword>
<evidence type="ECO:0000256" key="7">
    <source>
        <dbReference type="ARBA" id="ARBA00023136"/>
    </source>
</evidence>
<dbReference type="SUPFAM" id="SSF49265">
    <property type="entry name" value="Fibronectin type III"/>
    <property type="match status" value="1"/>
</dbReference>
<dbReference type="CDD" id="cd00047">
    <property type="entry name" value="PTPc"/>
    <property type="match status" value="1"/>
</dbReference>
<evidence type="ECO:0000256" key="8">
    <source>
        <dbReference type="ARBA" id="ARBA00051722"/>
    </source>
</evidence>
<evidence type="ECO:0000256" key="10">
    <source>
        <dbReference type="SAM" id="Phobius"/>
    </source>
</evidence>
<dbReference type="RefSeq" id="XP_038068578.1">
    <property type="nucleotide sequence ID" value="XM_038212650.1"/>
</dbReference>
<proteinExistence type="inferred from homology"/>
<dbReference type="SUPFAM" id="SSF52799">
    <property type="entry name" value="(Phosphotyrosine protein) phosphatases II"/>
    <property type="match status" value="2"/>
</dbReference>
<feature type="compositionally biased region" description="Low complexity" evidence="9">
    <location>
        <begin position="351"/>
        <end position="362"/>
    </location>
</feature>
<feature type="domain" description="Tyrosine-protein phosphatase" evidence="11">
    <location>
        <begin position="705"/>
        <end position="966"/>
    </location>
</feature>
<dbReference type="OrthoDB" id="10253954at2759"/>
<dbReference type="Pfam" id="PF00041">
    <property type="entry name" value="fn3"/>
    <property type="match status" value="1"/>
</dbReference>
<dbReference type="Gene3D" id="2.60.40.10">
    <property type="entry name" value="Immunoglobulins"/>
    <property type="match status" value="1"/>
</dbReference>
<dbReference type="SMART" id="SM00060">
    <property type="entry name" value="FN3"/>
    <property type="match status" value="1"/>
</dbReference>
<feature type="region of interest" description="Disordered" evidence="9">
    <location>
        <begin position="977"/>
        <end position="1013"/>
    </location>
</feature>
<evidence type="ECO:0000256" key="3">
    <source>
        <dbReference type="ARBA" id="ARBA00013064"/>
    </source>
</evidence>
<dbReference type="EnsemblMetazoa" id="XM_038212650.1">
    <property type="protein sequence ID" value="XP_038068578.1"/>
    <property type="gene ID" value="LOC119737970"/>
</dbReference>
<feature type="domain" description="Tyrosine-protein phosphatase" evidence="11">
    <location>
        <begin position="420"/>
        <end position="679"/>
    </location>
</feature>
<evidence type="ECO:0000256" key="4">
    <source>
        <dbReference type="ARBA" id="ARBA00022729"/>
    </source>
</evidence>
<evidence type="ECO:0000256" key="5">
    <source>
        <dbReference type="ARBA" id="ARBA00022801"/>
    </source>
</evidence>
<dbReference type="InterPro" id="IPR036116">
    <property type="entry name" value="FN3_sf"/>
</dbReference>
<evidence type="ECO:0000259" key="13">
    <source>
        <dbReference type="PROSITE" id="PS50853"/>
    </source>
</evidence>
<organism evidence="14 15">
    <name type="scientific">Patiria miniata</name>
    <name type="common">Bat star</name>
    <name type="synonym">Asterina miniata</name>
    <dbReference type="NCBI Taxonomy" id="46514"/>
    <lineage>
        <taxon>Eukaryota</taxon>
        <taxon>Metazoa</taxon>
        <taxon>Echinodermata</taxon>
        <taxon>Eleutherozoa</taxon>
        <taxon>Asterozoa</taxon>
        <taxon>Asteroidea</taxon>
        <taxon>Valvatacea</taxon>
        <taxon>Valvatida</taxon>
        <taxon>Asterinidae</taxon>
        <taxon>Patiria</taxon>
    </lineage>
</organism>
<keyword evidence="5" id="KW-0378">Hydrolase</keyword>
<feature type="domain" description="Tyrosine specific protein phosphatases" evidence="12">
    <location>
        <begin position="882"/>
        <end position="957"/>
    </location>
</feature>
<dbReference type="SMART" id="SM00194">
    <property type="entry name" value="PTPc"/>
    <property type="match status" value="2"/>
</dbReference>
<dbReference type="PROSITE" id="PS50853">
    <property type="entry name" value="FN3"/>
    <property type="match status" value="1"/>
</dbReference>
<comment type="subcellular location">
    <subcellularLocation>
        <location evidence="1">Membrane</location>
        <topology evidence="1">Single-pass membrane protein</topology>
    </subcellularLocation>
</comment>
<feature type="compositionally biased region" description="Low complexity" evidence="9">
    <location>
        <begin position="229"/>
        <end position="245"/>
    </location>
</feature>
<feature type="transmembrane region" description="Helical" evidence="10">
    <location>
        <begin position="276"/>
        <end position="300"/>
    </location>
</feature>
<dbReference type="CDD" id="cd00063">
    <property type="entry name" value="FN3"/>
    <property type="match status" value="1"/>
</dbReference>
<dbReference type="InterPro" id="IPR050348">
    <property type="entry name" value="Protein-Tyr_Phosphatase"/>
</dbReference>
<dbReference type="InterPro" id="IPR013783">
    <property type="entry name" value="Ig-like_fold"/>
</dbReference>
<dbReference type="Gene3D" id="3.90.190.10">
    <property type="entry name" value="Protein tyrosine phosphatase superfamily"/>
    <property type="match status" value="2"/>
</dbReference>
<feature type="domain" description="Tyrosine specific protein phosphatases" evidence="12">
    <location>
        <begin position="596"/>
        <end position="670"/>
    </location>
</feature>
<keyword evidence="6" id="KW-0904">Protein phosphatase</keyword>
<keyword evidence="10" id="KW-0812">Transmembrane</keyword>
<dbReference type="PANTHER" id="PTHR19134:SF562">
    <property type="entry name" value="PROTEIN-TYROSINE-PHOSPHATASE"/>
    <property type="match status" value="1"/>
</dbReference>
<dbReference type="PROSITE" id="PS50056">
    <property type="entry name" value="TYR_PHOSPHATASE_2"/>
    <property type="match status" value="2"/>
</dbReference>
<dbReference type="EC" id="3.1.3.48" evidence="3"/>
<protein>
    <recommendedName>
        <fullName evidence="3">protein-tyrosine-phosphatase</fullName>
        <ecNumber evidence="3">3.1.3.48</ecNumber>
    </recommendedName>
</protein>
<dbReference type="InterPro" id="IPR029021">
    <property type="entry name" value="Prot-tyrosine_phosphatase-like"/>
</dbReference>
<keyword evidence="10" id="KW-1133">Transmembrane helix</keyword>
<evidence type="ECO:0000313" key="15">
    <source>
        <dbReference type="Proteomes" id="UP000887568"/>
    </source>
</evidence>
<dbReference type="PROSITE" id="PS00383">
    <property type="entry name" value="TYR_PHOSPHATASE_1"/>
    <property type="match status" value="2"/>
</dbReference>
<dbReference type="SMART" id="SM00404">
    <property type="entry name" value="PTPc_motif"/>
    <property type="match status" value="2"/>
</dbReference>
<comment type="catalytic activity">
    <reaction evidence="8">
        <text>O-phospho-L-tyrosyl-[protein] + H2O = L-tyrosyl-[protein] + phosphate</text>
        <dbReference type="Rhea" id="RHEA:10684"/>
        <dbReference type="Rhea" id="RHEA-COMP:10136"/>
        <dbReference type="Rhea" id="RHEA-COMP:20101"/>
        <dbReference type="ChEBI" id="CHEBI:15377"/>
        <dbReference type="ChEBI" id="CHEBI:43474"/>
        <dbReference type="ChEBI" id="CHEBI:46858"/>
        <dbReference type="ChEBI" id="CHEBI:61978"/>
        <dbReference type="EC" id="3.1.3.48"/>
    </reaction>
</comment>
<dbReference type="InterPro" id="IPR000387">
    <property type="entry name" value="Tyr_Pase_dom"/>
</dbReference>
<dbReference type="AlphaFoldDB" id="A0A914AY13"/>